<evidence type="ECO:0000259" key="6">
    <source>
        <dbReference type="Pfam" id="PF07669"/>
    </source>
</evidence>
<keyword evidence="4" id="KW-0949">S-adenosyl-L-methionine</keyword>
<dbReference type="SUPFAM" id="SSF53335">
    <property type="entry name" value="S-adenosyl-L-methionine-dependent methyltransferases"/>
    <property type="match status" value="1"/>
</dbReference>
<dbReference type="EC" id="2.1.1.72" evidence="1"/>
<dbReference type="RefSeq" id="WP_094336025.1">
    <property type="nucleotide sequence ID" value="NZ_NFIE01000027.1"/>
</dbReference>
<keyword evidence="2" id="KW-0489">Methyltransferase</keyword>
<dbReference type="PRINTS" id="PR00507">
    <property type="entry name" value="N12N6MTFRASE"/>
</dbReference>
<evidence type="ECO:0000313" key="7">
    <source>
        <dbReference type="EMBL" id="OUN85028.1"/>
    </source>
</evidence>
<dbReference type="InterPro" id="IPR002052">
    <property type="entry name" value="DNA_methylase_N6_adenine_CS"/>
</dbReference>
<dbReference type="InterPro" id="IPR029063">
    <property type="entry name" value="SAM-dependent_MTases_sf"/>
</dbReference>
<sequence length="843" mass="95198">MDTKPLEKFCPWARNKLIEAVHTNCVLNGLDDAGRATAGVGAEAIGEHVLSPNERQQRDNLFKRIEEVGYEAFLEQEAYTWFNRFMGIRYMELHGYLPSGIRMLSGTDGSFNPACLQAPGELDLPGLDRDQAIDLAIAGERQELFRLILIAQCDQLADALPSVFDHVDDDALLLPHNLLDKDENSVLYHLVADIPEETWHDVEVMGWMYQFYNSELKRAYFDSKRKAAVEDIPPATQLFTPDWIVRYMVDNSLGRLWMLNFPESRLAERAQAADPADRLMEYYIAPDEEHEDVIRISGPEDITFCDPACGSGHILVYAFRLLFAMYQERGYREREIPSLILEKNLSGMEIDPRAAQIAELALAMCAREHDRRFFTRGVRADVRVLESVEIDADGLASESPLRERSELLEGLAHLSEIGSLLAPGEDDIAALESELAENANDTIFASHTSARVERALGMCRTLARRFDVVVANPPYMGGSSFNPFMSKWMKKHYPDSCKDLCTAFIERIFSMLEPDGYAGITGTNSWMFLSSFESLRNAIIDRHGIATLVQLSVHGFKGIAAQVCTGVFTEGHTDGAKGAYIRLNDFDHHSLQKPKTLEAIQNPDCGYFYRADATTFHDIPGSPIAYWASEAMHDAFLNKPLLGTIANPKQGIKTGDNARFLRMWFEVKQDNCSIWNGTKWFPCNKGGDFRLWYGNNDYLLNWEKDGFEIKHFTDEKGRLRSRPQNLSYFFKKGLTYTNISSGRFGVRYCSDIFTFDAAGSMIFLENENGLPNLLAFLCSSVATSFFNLLSPGLSFEVGDIALIPYERLLPDPVNQIAEQCIQLSKQDWDSQETSWDFKCSPLV</sequence>
<name>A0A1Y3XLB1_9ACTN</name>
<proteinExistence type="predicted"/>
<dbReference type="GO" id="GO:0003676">
    <property type="term" value="F:nucleic acid binding"/>
    <property type="evidence" value="ECO:0007669"/>
    <property type="project" value="InterPro"/>
</dbReference>
<evidence type="ECO:0000256" key="5">
    <source>
        <dbReference type="ARBA" id="ARBA00047942"/>
    </source>
</evidence>
<dbReference type="NCBIfam" id="NF033452">
    <property type="entry name" value="BREX_1_MTaseX"/>
    <property type="match status" value="1"/>
</dbReference>
<dbReference type="Pfam" id="PF07669">
    <property type="entry name" value="Eco57I"/>
    <property type="match status" value="1"/>
</dbReference>
<dbReference type="Gene3D" id="3.40.50.150">
    <property type="entry name" value="Vaccinia Virus protein VP39"/>
    <property type="match status" value="1"/>
</dbReference>
<dbReference type="Proteomes" id="UP000195781">
    <property type="component" value="Unassembled WGS sequence"/>
</dbReference>
<dbReference type="EMBL" id="NFIE01000027">
    <property type="protein sequence ID" value="OUN85028.1"/>
    <property type="molecule type" value="Genomic_DNA"/>
</dbReference>
<evidence type="ECO:0000256" key="3">
    <source>
        <dbReference type="ARBA" id="ARBA00022679"/>
    </source>
</evidence>
<dbReference type="PANTHER" id="PTHR33841:SF1">
    <property type="entry name" value="DNA METHYLTRANSFERASE A"/>
    <property type="match status" value="1"/>
</dbReference>
<evidence type="ECO:0000256" key="1">
    <source>
        <dbReference type="ARBA" id="ARBA00011900"/>
    </source>
</evidence>
<evidence type="ECO:0000256" key="4">
    <source>
        <dbReference type="ARBA" id="ARBA00022691"/>
    </source>
</evidence>
<reference evidence="8" key="1">
    <citation type="submission" date="2017-04" db="EMBL/GenBank/DDBJ databases">
        <title>Function of individual gut microbiota members based on whole genome sequencing of pure cultures obtained from chicken caecum.</title>
        <authorList>
            <person name="Medvecky M."/>
            <person name="Cejkova D."/>
            <person name="Polansky O."/>
            <person name="Karasova D."/>
            <person name="Kubasova T."/>
            <person name="Cizek A."/>
            <person name="Rychlik I."/>
        </authorList>
    </citation>
    <scope>NUCLEOTIDE SEQUENCE [LARGE SCALE GENOMIC DNA]</scope>
    <source>
        <strain evidence="8">An5</strain>
    </source>
</reference>
<dbReference type="InterPro" id="IPR011639">
    <property type="entry name" value="MethylTrfase_TaqI-like_dom"/>
</dbReference>
<evidence type="ECO:0000256" key="2">
    <source>
        <dbReference type="ARBA" id="ARBA00022603"/>
    </source>
</evidence>
<evidence type="ECO:0000313" key="8">
    <source>
        <dbReference type="Proteomes" id="UP000195781"/>
    </source>
</evidence>
<dbReference type="GO" id="GO:0009007">
    <property type="term" value="F:site-specific DNA-methyltransferase (adenine-specific) activity"/>
    <property type="evidence" value="ECO:0007669"/>
    <property type="project" value="UniProtKB-EC"/>
</dbReference>
<organism evidence="7 8">
    <name type="scientific">[Collinsella] massiliensis</name>
    <dbReference type="NCBI Taxonomy" id="1232426"/>
    <lineage>
        <taxon>Bacteria</taxon>
        <taxon>Bacillati</taxon>
        <taxon>Actinomycetota</taxon>
        <taxon>Coriobacteriia</taxon>
        <taxon>Coriobacteriales</taxon>
        <taxon>Coriobacteriaceae</taxon>
        <taxon>Enorma</taxon>
    </lineage>
</organism>
<feature type="domain" description="Type II methyltransferase M.TaqI-like" evidence="6">
    <location>
        <begin position="343"/>
        <end position="551"/>
    </location>
</feature>
<protein>
    <recommendedName>
        <fullName evidence="1">site-specific DNA-methyltransferase (adenine-specific)</fullName>
        <ecNumber evidence="1">2.1.1.72</ecNumber>
    </recommendedName>
</protein>
<accession>A0A1Y3XLB1</accession>
<comment type="caution">
    <text evidence="7">The sequence shown here is derived from an EMBL/GenBank/DDBJ whole genome shotgun (WGS) entry which is preliminary data.</text>
</comment>
<dbReference type="GO" id="GO:0006304">
    <property type="term" value="P:DNA modification"/>
    <property type="evidence" value="ECO:0007669"/>
    <property type="project" value="InterPro"/>
</dbReference>
<dbReference type="GO" id="GO:0032259">
    <property type="term" value="P:methylation"/>
    <property type="evidence" value="ECO:0007669"/>
    <property type="project" value="UniProtKB-KW"/>
</dbReference>
<dbReference type="AlphaFoldDB" id="A0A1Y3XLB1"/>
<comment type="catalytic activity">
    <reaction evidence="5">
        <text>a 2'-deoxyadenosine in DNA + S-adenosyl-L-methionine = an N(6)-methyl-2'-deoxyadenosine in DNA + S-adenosyl-L-homocysteine + H(+)</text>
        <dbReference type="Rhea" id="RHEA:15197"/>
        <dbReference type="Rhea" id="RHEA-COMP:12418"/>
        <dbReference type="Rhea" id="RHEA-COMP:12419"/>
        <dbReference type="ChEBI" id="CHEBI:15378"/>
        <dbReference type="ChEBI" id="CHEBI:57856"/>
        <dbReference type="ChEBI" id="CHEBI:59789"/>
        <dbReference type="ChEBI" id="CHEBI:90615"/>
        <dbReference type="ChEBI" id="CHEBI:90616"/>
        <dbReference type="EC" id="2.1.1.72"/>
    </reaction>
</comment>
<dbReference type="OrthoDB" id="4280289at2"/>
<dbReference type="PANTHER" id="PTHR33841">
    <property type="entry name" value="DNA METHYLTRANSFERASE YEEA-RELATED"/>
    <property type="match status" value="1"/>
</dbReference>
<dbReference type="PROSITE" id="PS00092">
    <property type="entry name" value="N6_MTASE"/>
    <property type="match status" value="1"/>
</dbReference>
<dbReference type="InterPro" id="IPR047939">
    <property type="entry name" value="BREX_1_PglX"/>
</dbReference>
<keyword evidence="3" id="KW-0808">Transferase</keyword>
<gene>
    <name evidence="7" type="ORF">B5G02_09385</name>
</gene>
<dbReference type="InterPro" id="IPR050953">
    <property type="entry name" value="N4_N6_ade-DNA_methylase"/>
</dbReference>
<keyword evidence="8" id="KW-1185">Reference proteome</keyword>